<feature type="compositionally biased region" description="Basic and acidic residues" evidence="1">
    <location>
        <begin position="321"/>
        <end position="330"/>
    </location>
</feature>
<name>A0ABQ8BIL9_BRANA</name>
<accession>A0ABQ8BIL9</accession>
<keyword evidence="3" id="KW-1185">Reference proteome</keyword>
<proteinExistence type="predicted"/>
<feature type="compositionally biased region" description="Basic and acidic residues" evidence="1">
    <location>
        <begin position="300"/>
        <end position="313"/>
    </location>
</feature>
<feature type="compositionally biased region" description="Basic and acidic residues" evidence="1">
    <location>
        <begin position="339"/>
        <end position="356"/>
    </location>
</feature>
<protein>
    <submittedName>
        <fullName evidence="2">Uncharacterized protein</fullName>
    </submittedName>
</protein>
<feature type="compositionally biased region" description="Basic residues" evidence="1">
    <location>
        <begin position="230"/>
        <end position="241"/>
    </location>
</feature>
<sequence>SPSPTRDERVADSPLDDFDLIHRDALRDLDNMTLSQRLLVVDAHKIIRDKRADRVEVGSSDVGGSGSEASSQASRSLRRANCRPTIYHPGGIFEELGPLPSELLRDPRAQSWGNAIAAHSHLCWPDLSREWIRRQEARIARVDWESRLPVVLGPRKSRMSLFTRKQQKILDEASKMDGVPDLSALLKGKLQLLSKKSITASSDHAGRASKEGTPGLVDKDVGAEPPASSPKKKKKSKKARRKATEELPLEEIASLDETSEGLEARKGQRGRKRPYEGTTSSIDRADAPAVGREGVTRGSVESDRSEAAPEDRPRKKKKKKSVEAEPRPSDAETGLVEVVAREDVSLETPPEEREVSARGSDPVTGERSIPDPSARKGGFYCEEEEDRVPRSGRVFLQRDDPPILNPLRCAELTRQIRGGTKEMPQLDDLYFRNEYIDAASSRARSDGSMNFLVEKYDSALKQTMIQLGSSEKLAQTRLKVIERVRAEHKKANEKAAEEKEILRPVKSPVGSGFDERPEDENLNGYPGKDGLEIGDTLVREGETKNVGVEDPVLVSDSSSEGREDGEEDNDGIEEASLPRPAEEETIYEAGDTDVPPRPVVDSLASISTRAEDPTAAATKGPDVQDSVL</sequence>
<evidence type="ECO:0000256" key="1">
    <source>
        <dbReference type="SAM" id="MobiDB-lite"/>
    </source>
</evidence>
<dbReference type="Proteomes" id="UP000824890">
    <property type="component" value="Unassembled WGS sequence"/>
</dbReference>
<feature type="region of interest" description="Disordered" evidence="1">
    <location>
        <begin position="200"/>
        <end position="386"/>
    </location>
</feature>
<comment type="caution">
    <text evidence="2">The sequence shown here is derived from an EMBL/GenBank/DDBJ whole genome shotgun (WGS) entry which is preliminary data.</text>
</comment>
<reference evidence="2 3" key="1">
    <citation type="submission" date="2021-05" db="EMBL/GenBank/DDBJ databases">
        <title>Genome Assembly of Synthetic Allotetraploid Brassica napus Reveals Homoeologous Exchanges between Subgenomes.</title>
        <authorList>
            <person name="Davis J.T."/>
        </authorList>
    </citation>
    <scope>NUCLEOTIDE SEQUENCE [LARGE SCALE GENOMIC DNA]</scope>
    <source>
        <strain evidence="3">cv. Da-Ae</strain>
        <tissue evidence="2">Seedling</tissue>
    </source>
</reference>
<feature type="compositionally biased region" description="Acidic residues" evidence="1">
    <location>
        <begin position="247"/>
        <end position="260"/>
    </location>
</feature>
<evidence type="ECO:0000313" key="3">
    <source>
        <dbReference type="Proteomes" id="UP000824890"/>
    </source>
</evidence>
<feature type="compositionally biased region" description="Basic and acidic residues" evidence="1">
    <location>
        <begin position="491"/>
        <end position="503"/>
    </location>
</feature>
<feature type="region of interest" description="Disordered" evidence="1">
    <location>
        <begin position="56"/>
        <end position="77"/>
    </location>
</feature>
<evidence type="ECO:0000313" key="2">
    <source>
        <dbReference type="EMBL" id="KAH0904056.1"/>
    </source>
</evidence>
<feature type="region of interest" description="Disordered" evidence="1">
    <location>
        <begin position="491"/>
        <end position="628"/>
    </location>
</feature>
<feature type="compositionally biased region" description="Acidic residues" evidence="1">
    <location>
        <begin position="563"/>
        <end position="573"/>
    </location>
</feature>
<gene>
    <name evidence="2" type="ORF">HID58_043559</name>
</gene>
<organism evidence="2 3">
    <name type="scientific">Brassica napus</name>
    <name type="common">Rape</name>
    <dbReference type="NCBI Taxonomy" id="3708"/>
    <lineage>
        <taxon>Eukaryota</taxon>
        <taxon>Viridiplantae</taxon>
        <taxon>Streptophyta</taxon>
        <taxon>Embryophyta</taxon>
        <taxon>Tracheophyta</taxon>
        <taxon>Spermatophyta</taxon>
        <taxon>Magnoliopsida</taxon>
        <taxon>eudicotyledons</taxon>
        <taxon>Gunneridae</taxon>
        <taxon>Pentapetalae</taxon>
        <taxon>rosids</taxon>
        <taxon>malvids</taxon>
        <taxon>Brassicales</taxon>
        <taxon>Brassicaceae</taxon>
        <taxon>Brassiceae</taxon>
        <taxon>Brassica</taxon>
    </lineage>
</organism>
<dbReference type="EMBL" id="JAGKQM010000011">
    <property type="protein sequence ID" value="KAH0904056.1"/>
    <property type="molecule type" value="Genomic_DNA"/>
</dbReference>
<feature type="non-terminal residue" evidence="2">
    <location>
        <position position="1"/>
    </location>
</feature>